<comment type="caution">
    <text evidence="3">The sequence shown here is derived from an EMBL/GenBank/DDBJ whole genome shotgun (WGS) entry which is preliminary data.</text>
</comment>
<dbReference type="AlphaFoldDB" id="A0A1C0U3P9"/>
<dbReference type="Proteomes" id="UP000093476">
    <property type="component" value="Unassembled WGS sequence"/>
</dbReference>
<dbReference type="CDD" id="cd09894">
    <property type="entry name" value="NGN_SP_AnfA1"/>
    <property type="match status" value="1"/>
</dbReference>
<dbReference type="SMART" id="SM00738">
    <property type="entry name" value="NGN"/>
    <property type="match status" value="1"/>
</dbReference>
<evidence type="ECO:0000256" key="1">
    <source>
        <dbReference type="ARBA" id="ARBA00023163"/>
    </source>
</evidence>
<keyword evidence="4" id="KW-1185">Reference proteome</keyword>
<evidence type="ECO:0000259" key="2">
    <source>
        <dbReference type="SMART" id="SM00738"/>
    </source>
</evidence>
<dbReference type="Gene3D" id="3.30.70.940">
    <property type="entry name" value="NusG, N-terminal domain"/>
    <property type="match status" value="1"/>
</dbReference>
<proteinExistence type="predicted"/>
<dbReference type="EMBL" id="LOMY01000085">
    <property type="protein sequence ID" value="OCQ52554.1"/>
    <property type="molecule type" value="Genomic_DNA"/>
</dbReference>
<evidence type="ECO:0000313" key="3">
    <source>
        <dbReference type="EMBL" id="OCQ52554.1"/>
    </source>
</evidence>
<evidence type="ECO:0000313" key="4">
    <source>
        <dbReference type="Proteomes" id="UP000093476"/>
    </source>
</evidence>
<dbReference type="InterPro" id="IPR036735">
    <property type="entry name" value="NGN_dom_sf"/>
</dbReference>
<reference evidence="3 4" key="1">
    <citation type="submission" date="2015-12" db="EMBL/GenBank/DDBJ databases">
        <title>Genome comparisons provide insights into the role of secondary metabolites in the pathogenic phase of the Photorhabdus life cycle.</title>
        <authorList>
            <person name="Tobias N.J."/>
            <person name="Mishra B."/>
            <person name="Gupta D.K."/>
            <person name="Thines M."/>
            <person name="Stinear T.P."/>
            <person name="Bode H.B."/>
        </authorList>
    </citation>
    <scope>NUCLEOTIDE SEQUENCE [LARGE SCALE GENOMIC DNA]</scope>
    <source>
        <strain evidence="3 4">PB68.1</strain>
    </source>
</reference>
<dbReference type="InterPro" id="IPR006645">
    <property type="entry name" value="NGN-like_dom"/>
</dbReference>
<feature type="domain" description="NusG-like N-terminal" evidence="2">
    <location>
        <begin position="13"/>
        <end position="114"/>
    </location>
</feature>
<dbReference type="GO" id="GO:0006354">
    <property type="term" value="P:DNA-templated transcription elongation"/>
    <property type="evidence" value="ECO:0007669"/>
    <property type="project" value="InterPro"/>
</dbReference>
<name>A0A1C0U3P9_9GAMM</name>
<organism evidence="3 4">
    <name type="scientific">Photorhabdus australis subsp. thailandensis</name>
    <dbReference type="NCBI Taxonomy" id="2805096"/>
    <lineage>
        <taxon>Bacteria</taxon>
        <taxon>Pseudomonadati</taxon>
        <taxon>Pseudomonadota</taxon>
        <taxon>Gammaproteobacteria</taxon>
        <taxon>Enterobacterales</taxon>
        <taxon>Morganellaceae</taxon>
        <taxon>Photorhabdus</taxon>
    </lineage>
</organism>
<accession>A0A1C0U3P9</accession>
<dbReference type="STRING" id="286156.Ppb6_02290"/>
<sequence>MGAASLKTKEERVNCWYVLYCTVQDVEKISRRVSALDINVFRPMLIKVSPRTDCNSFRYTQKPMLPNYLFLQFDIHKVHTTTITNIPGAIAFVRFGGEPCIVPQHIINELEHSKEALLNLQDKSVECLSADPLLLAEIQHIAQITSVHERQCTFLRFLENREIRYSVV</sequence>
<dbReference type="SUPFAM" id="SSF82679">
    <property type="entry name" value="N-utilization substance G protein NusG, N-terminal domain"/>
    <property type="match status" value="1"/>
</dbReference>
<protein>
    <submittedName>
        <fullName evidence="3">Transcription antitermination protein RfaH</fullName>
    </submittedName>
</protein>
<gene>
    <name evidence="3" type="primary">rfaH_2</name>
    <name evidence="3" type="ORF">Ppb6_02290</name>
</gene>
<keyword evidence="1" id="KW-0804">Transcription</keyword>
<dbReference type="Pfam" id="PF02357">
    <property type="entry name" value="NusG"/>
    <property type="match status" value="1"/>
</dbReference>